<evidence type="ECO:0008006" key="3">
    <source>
        <dbReference type="Google" id="ProtNLM"/>
    </source>
</evidence>
<evidence type="ECO:0000313" key="2">
    <source>
        <dbReference type="Proteomes" id="UP001201985"/>
    </source>
</evidence>
<organism evidence="1 2">
    <name type="scientific">Teichococcus vastitatis</name>
    <dbReference type="NCBI Taxonomy" id="2307076"/>
    <lineage>
        <taxon>Bacteria</taxon>
        <taxon>Pseudomonadati</taxon>
        <taxon>Pseudomonadota</taxon>
        <taxon>Alphaproteobacteria</taxon>
        <taxon>Acetobacterales</taxon>
        <taxon>Roseomonadaceae</taxon>
        <taxon>Roseomonas</taxon>
    </lineage>
</organism>
<dbReference type="Proteomes" id="UP001201985">
    <property type="component" value="Unassembled WGS sequence"/>
</dbReference>
<proteinExistence type="predicted"/>
<sequence>MPVLSISFPPRMAEALEHEVEEWNNVLMATRISRSAVVREAVLDYLKRRGKIERDCPPAAPEEDLYSGADLRR</sequence>
<accession>A0ABS9W8V2</accession>
<dbReference type="RefSeq" id="WP_241793586.1">
    <property type="nucleotide sequence ID" value="NZ_JALBUU010000051.1"/>
</dbReference>
<reference evidence="1 2" key="1">
    <citation type="submission" date="2022-03" db="EMBL/GenBank/DDBJ databases">
        <title>Complete genome analysis of Roseomonas KG 17.1 : a prolific producer of plant growth promoters.</title>
        <authorList>
            <person name="Saadouli I."/>
            <person name="Najjari A."/>
            <person name="Mosbah A."/>
            <person name="Ouzari H.I."/>
        </authorList>
    </citation>
    <scope>NUCLEOTIDE SEQUENCE [LARGE SCALE GENOMIC DNA]</scope>
    <source>
        <strain evidence="1 2">KG17-1</strain>
    </source>
</reference>
<dbReference type="EMBL" id="JALBUU010000051">
    <property type="protein sequence ID" value="MCI0755731.1"/>
    <property type="molecule type" value="Genomic_DNA"/>
</dbReference>
<evidence type="ECO:0000313" key="1">
    <source>
        <dbReference type="EMBL" id="MCI0755731.1"/>
    </source>
</evidence>
<protein>
    <recommendedName>
        <fullName evidence="3">Ribbon-helix-helix protein, copG family</fullName>
    </recommendedName>
</protein>
<name>A0ABS9W8V2_9PROT</name>
<comment type="caution">
    <text evidence="1">The sequence shown here is derived from an EMBL/GenBank/DDBJ whole genome shotgun (WGS) entry which is preliminary data.</text>
</comment>
<gene>
    <name evidence="1" type="ORF">MON41_18820</name>
</gene>
<keyword evidence="2" id="KW-1185">Reference proteome</keyword>